<evidence type="ECO:0000259" key="2">
    <source>
        <dbReference type="Pfam" id="PF13478"/>
    </source>
</evidence>
<name>A0ABW6DDA3_9BACT</name>
<dbReference type="PANTHER" id="PTHR30388:SF6">
    <property type="entry name" value="XANTHINE DEHYDROGENASE SUBUNIT A-RELATED"/>
    <property type="match status" value="1"/>
</dbReference>
<dbReference type="InterPro" id="IPR027051">
    <property type="entry name" value="XdhC_Rossmann_dom"/>
</dbReference>
<keyword evidence="4" id="KW-1185">Reference proteome</keyword>
<feature type="domain" description="XdhC- CoxI" evidence="1">
    <location>
        <begin position="15"/>
        <end position="75"/>
    </location>
</feature>
<dbReference type="Pfam" id="PF13478">
    <property type="entry name" value="XdhC_C"/>
    <property type="match status" value="1"/>
</dbReference>
<evidence type="ECO:0000313" key="4">
    <source>
        <dbReference type="Proteomes" id="UP001598138"/>
    </source>
</evidence>
<sequence>MKELIQILGQLKRLLNSGESFALATVVFVEGSAYRRPGARMLIDENGNWWGGISGGCLEGDLLKKAQLAMRQQTIKNITYDTREDDPFQLGIGLGCQGLIEIIIDPIRAHVEQVAEQLHICLDSGLAHTLQSTWEGSNFSIQAVADTSGSFTQEGNKQIFVEQIPANTRIWIVGNQFDAISLIQLCQQLAWEVHWVGNKLKMNPSVRDSVQACYDWNDDLLVRNTDCLVLMSHDFDRDVEFLSNQYAVDKWSYVGILGPNKRMDRILKQIPTLQVNLLSSPIGLDIGAEGPDEIAISIVSEILAVKNGRNGQSLKHKKGSIHL</sequence>
<dbReference type="Pfam" id="PF02625">
    <property type="entry name" value="XdhC_CoxI"/>
    <property type="match status" value="1"/>
</dbReference>
<protein>
    <submittedName>
        <fullName evidence="3">XdhC family protein</fullName>
    </submittedName>
</protein>
<proteinExistence type="predicted"/>
<dbReference type="RefSeq" id="WP_377982567.1">
    <property type="nucleotide sequence ID" value="NZ_JBBKXZ010000001.1"/>
</dbReference>
<dbReference type="PANTHER" id="PTHR30388">
    <property type="entry name" value="ALDEHYDE OXIDOREDUCTASE MOLYBDENUM COFACTOR ASSEMBLY PROTEIN"/>
    <property type="match status" value="1"/>
</dbReference>
<dbReference type="InterPro" id="IPR003777">
    <property type="entry name" value="XdhC_CoxI"/>
</dbReference>
<dbReference type="EMBL" id="JBBKXZ010000001">
    <property type="protein sequence ID" value="MFD3393709.1"/>
    <property type="molecule type" value="Genomic_DNA"/>
</dbReference>
<comment type="caution">
    <text evidence="3">The sequence shown here is derived from an EMBL/GenBank/DDBJ whole genome shotgun (WGS) entry which is preliminary data.</text>
</comment>
<dbReference type="InterPro" id="IPR052698">
    <property type="entry name" value="MoCofactor_Util/Proc"/>
</dbReference>
<accession>A0ABW6DDA3</accession>
<dbReference type="Proteomes" id="UP001598138">
    <property type="component" value="Unassembled WGS sequence"/>
</dbReference>
<gene>
    <name evidence="3" type="ORF">U0R10_03655</name>
</gene>
<dbReference type="Gene3D" id="3.40.50.720">
    <property type="entry name" value="NAD(P)-binding Rossmann-like Domain"/>
    <property type="match status" value="1"/>
</dbReference>
<reference evidence="3 4" key="1">
    <citation type="submission" date="2024-03" db="EMBL/GenBank/DDBJ databases">
        <title>Aquirufa genome sequencing.</title>
        <authorList>
            <person name="Pitt A."/>
            <person name="Hahn M.W."/>
        </authorList>
    </citation>
    <scope>NUCLEOTIDE SEQUENCE [LARGE SCALE GENOMIC DNA]</scope>
    <source>
        <strain evidence="3 4">OSTEICH-129V</strain>
    </source>
</reference>
<organism evidence="3 4">
    <name type="scientific">Aquirufa avitistagni</name>
    <dbReference type="NCBI Taxonomy" id="3104728"/>
    <lineage>
        <taxon>Bacteria</taxon>
        <taxon>Pseudomonadati</taxon>
        <taxon>Bacteroidota</taxon>
        <taxon>Cytophagia</taxon>
        <taxon>Cytophagales</taxon>
        <taxon>Flectobacillaceae</taxon>
        <taxon>Aquirufa</taxon>
    </lineage>
</organism>
<evidence type="ECO:0000259" key="1">
    <source>
        <dbReference type="Pfam" id="PF02625"/>
    </source>
</evidence>
<feature type="domain" description="XdhC Rossmann" evidence="2">
    <location>
        <begin position="170"/>
        <end position="302"/>
    </location>
</feature>
<evidence type="ECO:0000313" key="3">
    <source>
        <dbReference type="EMBL" id="MFD3393709.1"/>
    </source>
</evidence>